<protein>
    <submittedName>
        <fullName evidence="2">Uncharacterized protein</fullName>
    </submittedName>
</protein>
<dbReference type="EMBL" id="BGZK01003086">
    <property type="protein sequence ID" value="GBP98186.1"/>
    <property type="molecule type" value="Genomic_DNA"/>
</dbReference>
<name>A0A4C2AC08_EUMVA</name>
<feature type="region of interest" description="Disordered" evidence="1">
    <location>
        <begin position="50"/>
        <end position="69"/>
    </location>
</feature>
<evidence type="ECO:0000313" key="3">
    <source>
        <dbReference type="Proteomes" id="UP000299102"/>
    </source>
</evidence>
<keyword evidence="3" id="KW-1185">Reference proteome</keyword>
<gene>
    <name evidence="2" type="ORF">EVAR_69861_1</name>
</gene>
<evidence type="ECO:0000256" key="1">
    <source>
        <dbReference type="SAM" id="MobiDB-lite"/>
    </source>
</evidence>
<comment type="caution">
    <text evidence="2">The sequence shown here is derived from an EMBL/GenBank/DDBJ whole genome shotgun (WGS) entry which is preliminary data.</text>
</comment>
<organism evidence="2 3">
    <name type="scientific">Eumeta variegata</name>
    <name type="common">Bagworm moth</name>
    <name type="synonym">Eumeta japonica</name>
    <dbReference type="NCBI Taxonomy" id="151549"/>
    <lineage>
        <taxon>Eukaryota</taxon>
        <taxon>Metazoa</taxon>
        <taxon>Ecdysozoa</taxon>
        <taxon>Arthropoda</taxon>
        <taxon>Hexapoda</taxon>
        <taxon>Insecta</taxon>
        <taxon>Pterygota</taxon>
        <taxon>Neoptera</taxon>
        <taxon>Endopterygota</taxon>
        <taxon>Lepidoptera</taxon>
        <taxon>Glossata</taxon>
        <taxon>Ditrysia</taxon>
        <taxon>Tineoidea</taxon>
        <taxon>Psychidae</taxon>
        <taxon>Oiketicinae</taxon>
        <taxon>Eumeta</taxon>
    </lineage>
</organism>
<dbReference type="Proteomes" id="UP000299102">
    <property type="component" value="Unassembled WGS sequence"/>
</dbReference>
<sequence length="69" mass="7947">MRIRYRLFSLWPGYISDILSQEIYAERRMKAAPAAARRGIFLRRCPNAETLSRHDSPDCGAKRGITHAQ</sequence>
<accession>A0A4C2AC08</accession>
<feature type="compositionally biased region" description="Basic and acidic residues" evidence="1">
    <location>
        <begin position="51"/>
        <end position="61"/>
    </location>
</feature>
<reference evidence="2 3" key="1">
    <citation type="journal article" date="2019" name="Commun. Biol.">
        <title>The bagworm genome reveals a unique fibroin gene that provides high tensile strength.</title>
        <authorList>
            <person name="Kono N."/>
            <person name="Nakamura H."/>
            <person name="Ohtoshi R."/>
            <person name="Tomita M."/>
            <person name="Numata K."/>
            <person name="Arakawa K."/>
        </authorList>
    </citation>
    <scope>NUCLEOTIDE SEQUENCE [LARGE SCALE GENOMIC DNA]</scope>
</reference>
<proteinExistence type="predicted"/>
<dbReference type="AlphaFoldDB" id="A0A4C2AC08"/>
<evidence type="ECO:0000313" key="2">
    <source>
        <dbReference type="EMBL" id="GBP98186.1"/>
    </source>
</evidence>